<dbReference type="PANTHER" id="PTHR33064:SF37">
    <property type="entry name" value="RIBONUCLEASE H"/>
    <property type="match status" value="1"/>
</dbReference>
<dbReference type="VEuPathDB" id="CryptoDB:GNI_239010"/>
<proteinExistence type="predicted"/>
<dbReference type="OrthoDB" id="1430630at2759"/>
<evidence type="ECO:0000313" key="2">
    <source>
        <dbReference type="Proteomes" id="UP000019763"/>
    </source>
</evidence>
<accession>A0A023AV93</accession>
<dbReference type="PANTHER" id="PTHR33064">
    <property type="entry name" value="POL PROTEIN"/>
    <property type="match status" value="1"/>
</dbReference>
<dbReference type="AlphaFoldDB" id="A0A023AV93"/>
<dbReference type="Proteomes" id="UP000019763">
    <property type="component" value="Unassembled WGS sequence"/>
</dbReference>
<dbReference type="SUPFAM" id="SSF56672">
    <property type="entry name" value="DNA/RNA polymerases"/>
    <property type="match status" value="1"/>
</dbReference>
<comment type="caution">
    <text evidence="1">The sequence shown here is derived from an EMBL/GenBank/DDBJ whole genome shotgun (WGS) entry which is preliminary data.</text>
</comment>
<dbReference type="GO" id="GO:0003964">
    <property type="term" value="F:RNA-directed DNA polymerase activity"/>
    <property type="evidence" value="ECO:0007669"/>
    <property type="project" value="UniProtKB-KW"/>
</dbReference>
<feature type="non-terminal residue" evidence="1">
    <location>
        <position position="100"/>
    </location>
</feature>
<evidence type="ECO:0000313" key="1">
    <source>
        <dbReference type="EMBL" id="EZG42666.1"/>
    </source>
</evidence>
<dbReference type="InterPro" id="IPR043128">
    <property type="entry name" value="Rev_trsase/Diguanyl_cyclase"/>
</dbReference>
<dbReference type="eggNOG" id="KOG0017">
    <property type="taxonomic scope" value="Eukaryota"/>
</dbReference>
<organism evidence="1 2">
    <name type="scientific">Gregarina niphandrodes</name>
    <name type="common">Septate eugregarine</name>
    <dbReference type="NCBI Taxonomy" id="110365"/>
    <lineage>
        <taxon>Eukaryota</taxon>
        <taxon>Sar</taxon>
        <taxon>Alveolata</taxon>
        <taxon>Apicomplexa</taxon>
        <taxon>Conoidasida</taxon>
        <taxon>Gregarinasina</taxon>
        <taxon>Eugregarinorida</taxon>
        <taxon>Gregarinidae</taxon>
        <taxon>Gregarina</taxon>
    </lineage>
</organism>
<dbReference type="InterPro" id="IPR051320">
    <property type="entry name" value="Viral_Replic_Matur_Polypro"/>
</dbReference>
<dbReference type="InterPro" id="IPR043502">
    <property type="entry name" value="DNA/RNA_pol_sf"/>
</dbReference>
<keyword evidence="2" id="KW-1185">Reference proteome</keyword>
<gene>
    <name evidence="1" type="ORF">GNI_239010</name>
</gene>
<keyword evidence="1" id="KW-0808">Transferase</keyword>
<name>A0A023AV93_GRENI</name>
<dbReference type="EMBL" id="AFNH02001923">
    <property type="protein sequence ID" value="EZG42666.1"/>
    <property type="molecule type" value="Genomic_DNA"/>
</dbReference>
<sequence length="100" mass="10893">MEHVLAEEIRSGAVIVYLDDIIIASHSCEAHWVDVEAVLKLRTCALAVAEDKVVLGSDRLEFLGSIISGGQVSVHPDRIKALEKTPAPATRKELLTFLES</sequence>
<reference evidence="1" key="1">
    <citation type="submission" date="2013-12" db="EMBL/GenBank/DDBJ databases">
        <authorList>
            <person name="Omoto C.K."/>
            <person name="Sibley D."/>
            <person name="Venepally P."/>
            <person name="Hadjithomas M."/>
            <person name="Karamycheva S."/>
            <person name="Brunk B."/>
            <person name="Roos D."/>
            <person name="Caler E."/>
            <person name="Lorenzi H."/>
        </authorList>
    </citation>
    <scope>NUCLEOTIDE SEQUENCE</scope>
</reference>
<dbReference type="GeneID" id="22916823"/>
<dbReference type="Gene3D" id="3.30.70.270">
    <property type="match status" value="1"/>
</dbReference>
<keyword evidence="1" id="KW-0548">Nucleotidyltransferase</keyword>
<protein>
    <submittedName>
        <fullName evidence="1">Reverse transcriptase</fullName>
    </submittedName>
</protein>
<dbReference type="RefSeq" id="XP_011134750.1">
    <property type="nucleotide sequence ID" value="XM_011136448.1"/>
</dbReference>
<keyword evidence="1" id="KW-0695">RNA-directed DNA polymerase</keyword>